<sequence>MSPISFRREISELSIDIVFHVQSEENYNSDKRVCHGALQVNKYYRIFDLSSDTFLYYVPREVEVNYAANYAGRSWHMILSDGWEPCIVNRCIVVANEPTNEAFCPVLLPCKLESL</sequence>
<organism evidence="1 2">
    <name type="scientific">Rhododendron molle</name>
    <name type="common">Chinese azalea</name>
    <name type="synonym">Azalea mollis</name>
    <dbReference type="NCBI Taxonomy" id="49168"/>
    <lineage>
        <taxon>Eukaryota</taxon>
        <taxon>Viridiplantae</taxon>
        <taxon>Streptophyta</taxon>
        <taxon>Embryophyta</taxon>
        <taxon>Tracheophyta</taxon>
        <taxon>Spermatophyta</taxon>
        <taxon>Magnoliopsida</taxon>
        <taxon>eudicotyledons</taxon>
        <taxon>Gunneridae</taxon>
        <taxon>Pentapetalae</taxon>
        <taxon>asterids</taxon>
        <taxon>Ericales</taxon>
        <taxon>Ericaceae</taxon>
        <taxon>Ericoideae</taxon>
        <taxon>Rhodoreae</taxon>
        <taxon>Rhododendron</taxon>
    </lineage>
</organism>
<comment type="caution">
    <text evidence="1">The sequence shown here is derived from an EMBL/GenBank/DDBJ whole genome shotgun (WGS) entry which is preliminary data.</text>
</comment>
<accession>A0ACC0P095</accession>
<gene>
    <name evidence="1" type="ORF">RHMOL_Rhmol04G0140900</name>
</gene>
<dbReference type="Proteomes" id="UP001062846">
    <property type="component" value="Chromosome 4"/>
</dbReference>
<evidence type="ECO:0000313" key="2">
    <source>
        <dbReference type="Proteomes" id="UP001062846"/>
    </source>
</evidence>
<protein>
    <submittedName>
        <fullName evidence="1">Uncharacterized protein</fullName>
    </submittedName>
</protein>
<evidence type="ECO:0000313" key="1">
    <source>
        <dbReference type="EMBL" id="KAI8559010.1"/>
    </source>
</evidence>
<proteinExistence type="predicted"/>
<dbReference type="EMBL" id="CM046391">
    <property type="protein sequence ID" value="KAI8559010.1"/>
    <property type="molecule type" value="Genomic_DNA"/>
</dbReference>
<reference evidence="1" key="1">
    <citation type="submission" date="2022-02" db="EMBL/GenBank/DDBJ databases">
        <title>Plant Genome Project.</title>
        <authorList>
            <person name="Zhang R.-G."/>
        </authorList>
    </citation>
    <scope>NUCLEOTIDE SEQUENCE</scope>
    <source>
        <strain evidence="1">AT1</strain>
    </source>
</reference>
<keyword evidence="2" id="KW-1185">Reference proteome</keyword>
<name>A0ACC0P095_RHOML</name>